<evidence type="ECO:0000256" key="6">
    <source>
        <dbReference type="ARBA" id="ARBA00023175"/>
    </source>
</evidence>
<dbReference type="OrthoDB" id="10059120at2759"/>
<keyword evidence="8" id="KW-0812">Transmembrane</keyword>
<evidence type="ECO:0000256" key="3">
    <source>
        <dbReference type="ARBA" id="ARBA00022490"/>
    </source>
</evidence>
<evidence type="ECO:0000256" key="2">
    <source>
        <dbReference type="ARBA" id="ARBA00005361"/>
    </source>
</evidence>
<dbReference type="PANTHER" id="PTHR21255">
    <property type="entry name" value="T-COMPLEX-ASSOCIATED-TESTIS-EXPRESSED 1/ DYNEIN LIGHT CHAIN"/>
    <property type="match status" value="1"/>
</dbReference>
<evidence type="ECO:0000256" key="5">
    <source>
        <dbReference type="ARBA" id="ARBA00023017"/>
    </source>
</evidence>
<keyword evidence="7" id="KW-0206">Cytoskeleton</keyword>
<dbReference type="GO" id="GO:0007018">
    <property type="term" value="P:microtubule-based movement"/>
    <property type="evidence" value="ECO:0007669"/>
    <property type="project" value="TreeGrafter"/>
</dbReference>
<accession>A0A8K0NYF9</accession>
<dbReference type="InterPro" id="IPR038586">
    <property type="entry name" value="Tctex-1-like_sf"/>
</dbReference>
<comment type="similarity">
    <text evidence="2">Belongs to the dynein light chain Tctex-type family.</text>
</comment>
<name>A0A8K0NYF9_LADFU</name>
<dbReference type="Gene3D" id="3.30.1140.40">
    <property type="entry name" value="Tctex-1"/>
    <property type="match status" value="1"/>
</dbReference>
<dbReference type="GO" id="GO:0005868">
    <property type="term" value="C:cytoplasmic dynein complex"/>
    <property type="evidence" value="ECO:0007669"/>
    <property type="project" value="TreeGrafter"/>
</dbReference>
<evidence type="ECO:0000256" key="8">
    <source>
        <dbReference type="SAM" id="Phobius"/>
    </source>
</evidence>
<feature type="transmembrane region" description="Helical" evidence="8">
    <location>
        <begin position="81"/>
        <end position="108"/>
    </location>
</feature>
<dbReference type="FunFam" id="3.30.1140.40:FF:000001">
    <property type="entry name" value="Dynein light chain Tctex-type 1"/>
    <property type="match status" value="1"/>
</dbReference>
<evidence type="ECO:0000256" key="4">
    <source>
        <dbReference type="ARBA" id="ARBA00022701"/>
    </source>
</evidence>
<evidence type="ECO:0000313" key="10">
    <source>
        <dbReference type="Proteomes" id="UP000792457"/>
    </source>
</evidence>
<reference evidence="9" key="2">
    <citation type="submission" date="2017-10" db="EMBL/GenBank/DDBJ databases">
        <title>Ladona fulva Genome sequencing and assembly.</title>
        <authorList>
            <person name="Murali S."/>
            <person name="Richards S."/>
            <person name="Bandaranaike D."/>
            <person name="Bellair M."/>
            <person name="Blankenburg K."/>
            <person name="Chao H."/>
            <person name="Dinh H."/>
            <person name="Doddapaneni H."/>
            <person name="Dugan-Rocha S."/>
            <person name="Elkadiri S."/>
            <person name="Gnanaolivu R."/>
            <person name="Hernandez B."/>
            <person name="Skinner E."/>
            <person name="Javaid M."/>
            <person name="Lee S."/>
            <person name="Li M."/>
            <person name="Ming W."/>
            <person name="Munidasa M."/>
            <person name="Muniz J."/>
            <person name="Nguyen L."/>
            <person name="Hughes D."/>
            <person name="Osuji N."/>
            <person name="Pu L.-L."/>
            <person name="Puazo M."/>
            <person name="Qu C."/>
            <person name="Quiroz J."/>
            <person name="Raj R."/>
            <person name="Weissenberger G."/>
            <person name="Xin Y."/>
            <person name="Zou X."/>
            <person name="Han Y."/>
            <person name="Worley K."/>
            <person name="Muzny D."/>
            <person name="Gibbs R."/>
        </authorList>
    </citation>
    <scope>NUCLEOTIDE SEQUENCE</scope>
    <source>
        <strain evidence="9">Sampled in the wild</strain>
    </source>
</reference>
<protein>
    <recommendedName>
        <fullName evidence="11">Dynein light chain Tctex-type 1</fullName>
    </recommendedName>
</protein>
<comment type="subcellular location">
    <subcellularLocation>
        <location evidence="1">Cytoplasm</location>
        <location evidence="1">Cytoskeleton</location>
    </subcellularLocation>
</comment>
<keyword evidence="3" id="KW-0963">Cytoplasm</keyword>
<proteinExistence type="inferred from homology"/>
<feature type="transmembrane region" description="Helical" evidence="8">
    <location>
        <begin position="50"/>
        <end position="74"/>
    </location>
</feature>
<keyword evidence="8" id="KW-1133">Transmembrane helix</keyword>
<keyword evidence="4" id="KW-0493">Microtubule</keyword>
<sequence>MKLGPSKRRSSAGLSVGAWVVGAAFVEMTVGEVDGTALVVEGVGTGVTGVVVVFSEEVVVSGVVVCSVVDVLGVGGSTVELGVVVGFTGVVVGFTGVVVVCVVLASFVGSDVLGESFVPLLGVGLGFVDNFTDWLIEEACGFDGTDPELASNAFRVDIVSNIIKEVIENTIGANTYQNSKVNQWTSTVVESCLSSLNKMQKPFKYVVTCTIMQKNGAGLHSASSCYWDDKSDGTCTVRWENKTMYCIVSVFGLAI</sequence>
<dbReference type="Pfam" id="PF03645">
    <property type="entry name" value="Tctex-1"/>
    <property type="match status" value="1"/>
</dbReference>
<dbReference type="PANTHER" id="PTHR21255:SF4">
    <property type="entry name" value="DYNEIN LIGHT CHAIN TCTEX-TYPE"/>
    <property type="match status" value="1"/>
</dbReference>
<keyword evidence="10" id="KW-1185">Reference proteome</keyword>
<dbReference type="GO" id="GO:0045505">
    <property type="term" value="F:dynein intermediate chain binding"/>
    <property type="evidence" value="ECO:0007669"/>
    <property type="project" value="TreeGrafter"/>
</dbReference>
<dbReference type="AlphaFoldDB" id="A0A8K0NYF9"/>
<keyword evidence="6" id="KW-0505">Motor protein</keyword>
<evidence type="ECO:0000256" key="1">
    <source>
        <dbReference type="ARBA" id="ARBA00004245"/>
    </source>
</evidence>
<keyword evidence="8" id="KW-0472">Membrane</keyword>
<organism evidence="9 10">
    <name type="scientific">Ladona fulva</name>
    <name type="common">Scarce chaser dragonfly</name>
    <name type="synonym">Libellula fulva</name>
    <dbReference type="NCBI Taxonomy" id="123851"/>
    <lineage>
        <taxon>Eukaryota</taxon>
        <taxon>Metazoa</taxon>
        <taxon>Ecdysozoa</taxon>
        <taxon>Arthropoda</taxon>
        <taxon>Hexapoda</taxon>
        <taxon>Insecta</taxon>
        <taxon>Pterygota</taxon>
        <taxon>Palaeoptera</taxon>
        <taxon>Odonata</taxon>
        <taxon>Epiprocta</taxon>
        <taxon>Anisoptera</taxon>
        <taxon>Libelluloidea</taxon>
        <taxon>Libellulidae</taxon>
        <taxon>Ladona</taxon>
    </lineage>
</organism>
<evidence type="ECO:0000313" key="9">
    <source>
        <dbReference type="EMBL" id="KAG8229070.1"/>
    </source>
</evidence>
<keyword evidence="5" id="KW-0243">Dynein</keyword>
<dbReference type="EMBL" id="KZ308408">
    <property type="protein sequence ID" value="KAG8229070.1"/>
    <property type="molecule type" value="Genomic_DNA"/>
</dbReference>
<dbReference type="InterPro" id="IPR005334">
    <property type="entry name" value="Tctex-1-like"/>
</dbReference>
<dbReference type="CDD" id="cd21462">
    <property type="entry name" value="DLC-like_DYNLT1"/>
    <property type="match status" value="1"/>
</dbReference>
<comment type="caution">
    <text evidence="9">The sequence shown here is derived from an EMBL/GenBank/DDBJ whole genome shotgun (WGS) entry which is preliminary data.</text>
</comment>
<dbReference type="GO" id="GO:0005737">
    <property type="term" value="C:cytoplasm"/>
    <property type="evidence" value="ECO:0007669"/>
    <property type="project" value="TreeGrafter"/>
</dbReference>
<reference evidence="9" key="1">
    <citation type="submission" date="2013-04" db="EMBL/GenBank/DDBJ databases">
        <authorList>
            <person name="Qu J."/>
            <person name="Murali S.C."/>
            <person name="Bandaranaike D."/>
            <person name="Bellair M."/>
            <person name="Blankenburg K."/>
            <person name="Chao H."/>
            <person name="Dinh H."/>
            <person name="Doddapaneni H."/>
            <person name="Downs B."/>
            <person name="Dugan-Rocha S."/>
            <person name="Elkadiri S."/>
            <person name="Gnanaolivu R.D."/>
            <person name="Hernandez B."/>
            <person name="Javaid M."/>
            <person name="Jayaseelan J.C."/>
            <person name="Lee S."/>
            <person name="Li M."/>
            <person name="Ming W."/>
            <person name="Munidasa M."/>
            <person name="Muniz J."/>
            <person name="Nguyen L."/>
            <person name="Ongeri F."/>
            <person name="Osuji N."/>
            <person name="Pu L.-L."/>
            <person name="Puazo M."/>
            <person name="Qu C."/>
            <person name="Quiroz J."/>
            <person name="Raj R."/>
            <person name="Weissenberger G."/>
            <person name="Xin Y."/>
            <person name="Zou X."/>
            <person name="Han Y."/>
            <person name="Richards S."/>
            <person name="Worley K."/>
            <person name="Muzny D."/>
            <person name="Gibbs R."/>
        </authorList>
    </citation>
    <scope>NUCLEOTIDE SEQUENCE</scope>
    <source>
        <strain evidence="9">Sampled in the wild</strain>
    </source>
</reference>
<dbReference type="GO" id="GO:0005874">
    <property type="term" value="C:microtubule"/>
    <property type="evidence" value="ECO:0007669"/>
    <property type="project" value="UniProtKB-KW"/>
</dbReference>
<feature type="transmembrane region" description="Helical" evidence="8">
    <location>
        <begin position="12"/>
        <end position="30"/>
    </location>
</feature>
<gene>
    <name evidence="9" type="ORF">J437_LFUL005704</name>
</gene>
<evidence type="ECO:0008006" key="11">
    <source>
        <dbReference type="Google" id="ProtNLM"/>
    </source>
</evidence>
<evidence type="ECO:0000256" key="7">
    <source>
        <dbReference type="ARBA" id="ARBA00023212"/>
    </source>
</evidence>
<dbReference type="Proteomes" id="UP000792457">
    <property type="component" value="Unassembled WGS sequence"/>
</dbReference>